<dbReference type="Proteomes" id="UP001463665">
    <property type="component" value="Chromosome"/>
</dbReference>
<reference evidence="1 2" key="1">
    <citation type="submission" date="2024-04" db="EMBL/GenBank/DDBJ databases">
        <title>Genome sequencing and assembly of rice foliar adapted Chryseobacterium endophyticum OsEnb-ALM-A6.</title>
        <authorList>
            <person name="Kumar S."/>
            <person name="Javed M."/>
            <person name="Chouhan V."/>
            <person name="Charishma K."/>
            <person name="Patel A."/>
            <person name="Kumar M."/>
            <person name="Sahu K.P."/>
            <person name="Kumar A."/>
        </authorList>
    </citation>
    <scope>NUCLEOTIDE SEQUENCE [LARGE SCALE GENOMIC DNA]</scope>
    <source>
        <strain evidence="1 2">OsEnb-ALM-A6</strain>
    </source>
</reference>
<evidence type="ECO:0000313" key="1">
    <source>
        <dbReference type="EMBL" id="XAO73786.1"/>
    </source>
</evidence>
<sequence>MDQEIVKYIIRYFSHLMTEDEIAALKYQMYMYKSSDNEKQRKIMTEKGWIRQTPETDNLLQNGYEEFEINVAKRIVAQTPEKIFFNNCPDCGKLARTPSAKQCRYCGFSWH</sequence>
<gene>
    <name evidence="1" type="ORF">AAFP95_19040</name>
</gene>
<proteinExistence type="predicted"/>
<dbReference type="AlphaFoldDB" id="A0AAU6WME7"/>
<keyword evidence="2" id="KW-1185">Reference proteome</keyword>
<evidence type="ECO:0000313" key="2">
    <source>
        <dbReference type="Proteomes" id="UP001463665"/>
    </source>
</evidence>
<dbReference type="EMBL" id="CP154834">
    <property type="protein sequence ID" value="XAO73786.1"/>
    <property type="molecule type" value="Genomic_DNA"/>
</dbReference>
<dbReference type="RefSeq" id="WP_294241031.1">
    <property type="nucleotide sequence ID" value="NZ_CP154834.1"/>
</dbReference>
<evidence type="ECO:0008006" key="3">
    <source>
        <dbReference type="Google" id="ProtNLM"/>
    </source>
</evidence>
<name>A0AAU6WME7_9FLAO</name>
<accession>A0AAU6WME7</accession>
<organism evidence="1 2">
    <name type="scientific">Chryseobacterium endophyticum</name>
    <dbReference type="NCBI Taxonomy" id="1854762"/>
    <lineage>
        <taxon>Bacteria</taxon>
        <taxon>Pseudomonadati</taxon>
        <taxon>Bacteroidota</taxon>
        <taxon>Flavobacteriia</taxon>
        <taxon>Flavobacteriales</taxon>
        <taxon>Weeksellaceae</taxon>
        <taxon>Chryseobacterium group</taxon>
        <taxon>Chryseobacterium</taxon>
    </lineage>
</organism>
<protein>
    <recommendedName>
        <fullName evidence="3">Zinc ribbon domain-containing protein</fullName>
    </recommendedName>
</protein>